<name>A0A1S8A9B0_ROSNE</name>
<keyword evidence="1" id="KW-0732">Signal</keyword>
<dbReference type="OrthoDB" id="3660930at2759"/>
<accession>A0A1S8A9B0</accession>
<keyword evidence="3" id="KW-1185">Reference proteome</keyword>
<organism evidence="2">
    <name type="scientific">Rosellinia necatrix</name>
    <name type="common">White root-rot fungus</name>
    <dbReference type="NCBI Taxonomy" id="77044"/>
    <lineage>
        <taxon>Eukaryota</taxon>
        <taxon>Fungi</taxon>
        <taxon>Dikarya</taxon>
        <taxon>Ascomycota</taxon>
        <taxon>Pezizomycotina</taxon>
        <taxon>Sordariomycetes</taxon>
        <taxon>Xylariomycetidae</taxon>
        <taxon>Xylariales</taxon>
        <taxon>Xylariaceae</taxon>
        <taxon>Rosellinia</taxon>
    </lineage>
</organism>
<evidence type="ECO:0000313" key="3">
    <source>
        <dbReference type="Proteomes" id="UP000054516"/>
    </source>
</evidence>
<sequence length="137" mass="14260">MQFASLTHLLLALGAPAVLAASPDADGCGAGGLQVVANATALPAGVDPCKFRKCAEHPLGRGDPAALEKRKCWYESKSFGCSKGYCWKRCAPRDTGNWCWTAAEAGWGDWHTCKDDGDCAIGLACGQGDCKACGCSC</sequence>
<reference evidence="2" key="1">
    <citation type="submission" date="2016-03" db="EMBL/GenBank/DDBJ databases">
        <title>Draft genome sequence of Rosellinia necatrix.</title>
        <authorList>
            <person name="Kanematsu S."/>
        </authorList>
    </citation>
    <scope>NUCLEOTIDE SEQUENCE [LARGE SCALE GENOMIC DNA]</scope>
    <source>
        <strain evidence="2">W97</strain>
    </source>
</reference>
<dbReference type="OMA" id="GGECACH"/>
<proteinExistence type="predicted"/>
<protein>
    <submittedName>
        <fullName evidence="2">Putative IDI-2</fullName>
    </submittedName>
</protein>
<dbReference type="AlphaFoldDB" id="A0A1S8A9B0"/>
<evidence type="ECO:0000256" key="1">
    <source>
        <dbReference type="SAM" id="SignalP"/>
    </source>
</evidence>
<gene>
    <name evidence="2" type="ORF">SAMD00023353_3901280</name>
</gene>
<evidence type="ECO:0000313" key="2">
    <source>
        <dbReference type="EMBL" id="GAW26619.1"/>
    </source>
</evidence>
<dbReference type="EMBL" id="DF977484">
    <property type="protein sequence ID" value="GAW26619.1"/>
    <property type="molecule type" value="Genomic_DNA"/>
</dbReference>
<dbReference type="Proteomes" id="UP000054516">
    <property type="component" value="Unassembled WGS sequence"/>
</dbReference>
<feature type="chain" id="PRO_5012323018" evidence="1">
    <location>
        <begin position="21"/>
        <end position="137"/>
    </location>
</feature>
<feature type="signal peptide" evidence="1">
    <location>
        <begin position="1"/>
        <end position="20"/>
    </location>
</feature>